<dbReference type="PANTHER" id="PTHR37957">
    <property type="entry name" value="BLR7070 PROTEIN"/>
    <property type="match status" value="1"/>
</dbReference>
<dbReference type="EMBL" id="BONN01000006">
    <property type="protein sequence ID" value="GIG33271.1"/>
    <property type="molecule type" value="Genomic_DNA"/>
</dbReference>
<reference evidence="4 5" key="1">
    <citation type="submission" date="2020-07" db="EMBL/GenBank/DDBJ databases">
        <title>Sequencing the genomes of 1000 actinobacteria strains.</title>
        <authorList>
            <person name="Klenk H.-P."/>
        </authorList>
    </citation>
    <scope>NUCLEOTIDE SEQUENCE [LARGE SCALE GENOMIC DNA]</scope>
    <source>
        <strain evidence="4 5">DSM 24482</strain>
    </source>
</reference>
<dbReference type="Proteomes" id="UP000618382">
    <property type="component" value="Unassembled WGS sequence"/>
</dbReference>
<dbReference type="Proteomes" id="UP000577956">
    <property type="component" value="Unassembled WGS sequence"/>
</dbReference>
<name>A0A7Y9JW35_9CELL</name>
<feature type="domain" description="Phytase-like" evidence="2">
    <location>
        <begin position="94"/>
        <end position="399"/>
    </location>
</feature>
<keyword evidence="1" id="KW-0732">Signal</keyword>
<dbReference type="PANTHER" id="PTHR37957:SF1">
    <property type="entry name" value="PHYTASE-LIKE DOMAIN-CONTAINING PROTEIN"/>
    <property type="match status" value="1"/>
</dbReference>
<keyword evidence="6" id="KW-1185">Reference proteome</keyword>
<feature type="signal peptide" evidence="1">
    <location>
        <begin position="1"/>
        <end position="41"/>
    </location>
</feature>
<dbReference type="InterPro" id="IPR006311">
    <property type="entry name" value="TAT_signal"/>
</dbReference>
<dbReference type="EMBL" id="JACCBK010000001">
    <property type="protein sequence ID" value="NYD85293.1"/>
    <property type="molecule type" value="Genomic_DNA"/>
</dbReference>
<dbReference type="AlphaFoldDB" id="A0A7Y9JW35"/>
<dbReference type="InterPro" id="IPR027372">
    <property type="entry name" value="Phytase-like_dom"/>
</dbReference>
<evidence type="ECO:0000313" key="5">
    <source>
        <dbReference type="Proteomes" id="UP000577956"/>
    </source>
</evidence>
<dbReference type="GO" id="GO:0016740">
    <property type="term" value="F:transferase activity"/>
    <property type="evidence" value="ECO:0007669"/>
    <property type="project" value="UniProtKB-KW"/>
</dbReference>
<proteinExistence type="predicted"/>
<evidence type="ECO:0000259" key="2">
    <source>
        <dbReference type="Pfam" id="PF13449"/>
    </source>
</evidence>
<evidence type="ECO:0000313" key="6">
    <source>
        <dbReference type="Proteomes" id="UP000618382"/>
    </source>
</evidence>
<organism evidence="4 5">
    <name type="scientific">Cellulomonas oligotrophica</name>
    <dbReference type="NCBI Taxonomy" id="931536"/>
    <lineage>
        <taxon>Bacteria</taxon>
        <taxon>Bacillati</taxon>
        <taxon>Actinomycetota</taxon>
        <taxon>Actinomycetes</taxon>
        <taxon>Micrococcales</taxon>
        <taxon>Cellulomonadaceae</taxon>
        <taxon>Cellulomonas</taxon>
    </lineage>
</organism>
<feature type="chain" id="PRO_5030513701" evidence="1">
    <location>
        <begin position="42"/>
        <end position="424"/>
    </location>
</feature>
<dbReference type="Pfam" id="PF13449">
    <property type="entry name" value="Phytase-like"/>
    <property type="match status" value="1"/>
</dbReference>
<reference evidence="3 6" key="2">
    <citation type="submission" date="2021-01" db="EMBL/GenBank/DDBJ databases">
        <title>Whole genome shotgun sequence of Cellulomonas oligotrophica NBRC 109435.</title>
        <authorList>
            <person name="Komaki H."/>
            <person name="Tamura T."/>
        </authorList>
    </citation>
    <scope>NUCLEOTIDE SEQUENCE [LARGE SCALE GENOMIC DNA]</scope>
    <source>
        <strain evidence="3 6">NBRC 109435</strain>
    </source>
</reference>
<evidence type="ECO:0000256" key="1">
    <source>
        <dbReference type="SAM" id="SignalP"/>
    </source>
</evidence>
<dbReference type="PROSITE" id="PS51318">
    <property type="entry name" value="TAT"/>
    <property type="match status" value="1"/>
</dbReference>
<protein>
    <submittedName>
        <fullName evidence="3">Glycosyl transferase family 1</fullName>
    </submittedName>
</protein>
<evidence type="ECO:0000313" key="3">
    <source>
        <dbReference type="EMBL" id="GIG33271.1"/>
    </source>
</evidence>
<sequence>MRRPTPRLTTSPSRRRVALLLTAALAAAAVPGLLAPAAATAAPDAAAGAHGATTVPTLVARATLPADHLAAGPPSGALATPANGRQGPFAGQVVPGFSGVVDAGDGTFWALPDNGFGTKANSGDFLLRLYRVDPDWQTRRGGSGELHLTGHVQLRDPDGHIGFPIQREGTAQRLLTGADLDVESVVRAPDGTFWIGEEFGPFLVHVSATGRVLAPPVPLPGATSPQNPYLGAGEQPTVRASAGFEALGGLRDGRYLYPVLENAYLADPDQSRRVVHEFDTRRGRYTGRTWDYRTDQVGDLVGDAFWVRGHELLVVERDNLDGPAAAVKRVYRVDLRREDADGYLRKELVLDALAIANPYGIGAGDGYGTGDPFRFAVQSFETVVRLRDGRLLLANDNNYPGNAARVPGTPDDTEMVLVELRRTR</sequence>
<comment type="caution">
    <text evidence="4">The sequence shown here is derived from an EMBL/GenBank/DDBJ whole genome shotgun (WGS) entry which is preliminary data.</text>
</comment>
<dbReference type="RefSeq" id="WP_140458490.1">
    <property type="nucleotide sequence ID" value="NZ_BAABFI010000005.1"/>
</dbReference>
<accession>A0A7Y9JW35</accession>
<evidence type="ECO:0000313" key="4">
    <source>
        <dbReference type="EMBL" id="NYD85293.1"/>
    </source>
</evidence>
<keyword evidence="3" id="KW-0808">Transferase</keyword>
<gene>
    <name evidence="4" type="ORF">BKA21_000842</name>
    <name evidence="3" type="ORF">Col01nite_24300</name>
</gene>